<name>A0A1L9V5D5_ASPGL</name>
<dbReference type="STRING" id="1160497.A0A1L9V5D5"/>
<dbReference type="OrthoDB" id="4434341at2759"/>
<evidence type="ECO:0000256" key="1">
    <source>
        <dbReference type="SAM" id="MobiDB-lite"/>
    </source>
</evidence>
<keyword evidence="3" id="KW-1185">Reference proteome</keyword>
<dbReference type="RefSeq" id="XP_022395777.1">
    <property type="nucleotide sequence ID" value="XM_022550362.1"/>
</dbReference>
<sequence>MVSSKLDFIWFREFDKFLDFTTKIFGHTAHLVRCEDWELILSIEAGRPDYPLRLLFYPRCEDYWLNNKKRKNPWPLPLNYRNEQLPRLSNPYQTKEYRFNWRRPGNDWCNLEKAVDKVKWILRHVAVWIDPDWMYPAAALHDLKDFQWDMEIQDLLFTDKDFDRPFSLDADRLQLARNFIDELVRQVQTDGFWKDPKLNELLKPPPDTLASASHSAAYFEHFLHPNWAAIVQHVVKSAGPVLTNVMSTYNDLGFLVSNQMPYSPWGPVIGRTLKQNQADEEESLIQQGEIFGALWHYRSLKSKMVETINWGLKGGKKRPENLIECEAEYEAAVIVLKDQAQVLERYGYTHAIDNFSEDLSAFSLDHSEPTTITTRETPGFLKCRPKMFTSQAEEIQAKIKEHNRSIQKNSVIKQSERQKRKRNETEDVDSGEGLEPEGNGEATDDECENSNHG</sequence>
<dbReference type="Proteomes" id="UP000184300">
    <property type="component" value="Unassembled WGS sequence"/>
</dbReference>
<gene>
    <name evidence="2" type="ORF">ASPGLDRAFT_86063</name>
</gene>
<dbReference type="VEuPathDB" id="FungiDB:ASPGLDRAFT_86063"/>
<protein>
    <submittedName>
        <fullName evidence="2">Uncharacterized protein</fullName>
    </submittedName>
</protein>
<accession>A0A1L9V5D5</accession>
<dbReference type="EMBL" id="KV878922">
    <property type="protein sequence ID" value="OJJ79079.1"/>
    <property type="molecule type" value="Genomic_DNA"/>
</dbReference>
<feature type="compositionally biased region" description="Acidic residues" evidence="1">
    <location>
        <begin position="426"/>
        <end position="435"/>
    </location>
</feature>
<dbReference type="AlphaFoldDB" id="A0A1L9V5D5"/>
<dbReference type="GeneID" id="34466622"/>
<feature type="compositionally biased region" description="Acidic residues" evidence="1">
    <location>
        <begin position="442"/>
        <end position="453"/>
    </location>
</feature>
<evidence type="ECO:0000313" key="2">
    <source>
        <dbReference type="EMBL" id="OJJ79079.1"/>
    </source>
</evidence>
<evidence type="ECO:0000313" key="3">
    <source>
        <dbReference type="Proteomes" id="UP000184300"/>
    </source>
</evidence>
<proteinExistence type="predicted"/>
<reference evidence="3" key="1">
    <citation type="journal article" date="2017" name="Genome Biol.">
        <title>Comparative genomics reveals high biological diversity and specific adaptations in the industrially and medically important fungal genus Aspergillus.</title>
        <authorList>
            <person name="de Vries R.P."/>
            <person name="Riley R."/>
            <person name="Wiebenga A."/>
            <person name="Aguilar-Osorio G."/>
            <person name="Amillis S."/>
            <person name="Uchima C.A."/>
            <person name="Anderluh G."/>
            <person name="Asadollahi M."/>
            <person name="Askin M."/>
            <person name="Barry K."/>
            <person name="Battaglia E."/>
            <person name="Bayram O."/>
            <person name="Benocci T."/>
            <person name="Braus-Stromeyer S.A."/>
            <person name="Caldana C."/>
            <person name="Canovas D."/>
            <person name="Cerqueira G.C."/>
            <person name="Chen F."/>
            <person name="Chen W."/>
            <person name="Choi C."/>
            <person name="Clum A."/>
            <person name="Dos Santos R.A."/>
            <person name="Damasio A.R."/>
            <person name="Diallinas G."/>
            <person name="Emri T."/>
            <person name="Fekete E."/>
            <person name="Flipphi M."/>
            <person name="Freyberg S."/>
            <person name="Gallo A."/>
            <person name="Gournas C."/>
            <person name="Habgood R."/>
            <person name="Hainaut M."/>
            <person name="Harispe M.L."/>
            <person name="Henrissat B."/>
            <person name="Hilden K.S."/>
            <person name="Hope R."/>
            <person name="Hossain A."/>
            <person name="Karabika E."/>
            <person name="Karaffa L."/>
            <person name="Karanyi Z."/>
            <person name="Krasevec N."/>
            <person name="Kuo A."/>
            <person name="Kusch H."/>
            <person name="LaButti K."/>
            <person name="Lagendijk E.L."/>
            <person name="Lapidus A."/>
            <person name="Levasseur A."/>
            <person name="Lindquist E."/>
            <person name="Lipzen A."/>
            <person name="Logrieco A.F."/>
            <person name="MacCabe A."/>
            <person name="Maekelae M.R."/>
            <person name="Malavazi I."/>
            <person name="Melin P."/>
            <person name="Meyer V."/>
            <person name="Mielnichuk N."/>
            <person name="Miskei M."/>
            <person name="Molnar A.P."/>
            <person name="Mule G."/>
            <person name="Ngan C.Y."/>
            <person name="Orejas M."/>
            <person name="Orosz E."/>
            <person name="Ouedraogo J.P."/>
            <person name="Overkamp K.M."/>
            <person name="Park H.-S."/>
            <person name="Perrone G."/>
            <person name="Piumi F."/>
            <person name="Punt P.J."/>
            <person name="Ram A.F."/>
            <person name="Ramon A."/>
            <person name="Rauscher S."/>
            <person name="Record E."/>
            <person name="Riano-Pachon D.M."/>
            <person name="Robert V."/>
            <person name="Roehrig J."/>
            <person name="Ruller R."/>
            <person name="Salamov A."/>
            <person name="Salih N.S."/>
            <person name="Samson R.A."/>
            <person name="Sandor E."/>
            <person name="Sanguinetti M."/>
            <person name="Schuetze T."/>
            <person name="Sepcic K."/>
            <person name="Shelest E."/>
            <person name="Sherlock G."/>
            <person name="Sophianopoulou V."/>
            <person name="Squina F.M."/>
            <person name="Sun H."/>
            <person name="Susca A."/>
            <person name="Todd R.B."/>
            <person name="Tsang A."/>
            <person name="Unkles S.E."/>
            <person name="van de Wiele N."/>
            <person name="van Rossen-Uffink D."/>
            <person name="Oliveira J.V."/>
            <person name="Vesth T.C."/>
            <person name="Visser J."/>
            <person name="Yu J.-H."/>
            <person name="Zhou M."/>
            <person name="Andersen M.R."/>
            <person name="Archer D.B."/>
            <person name="Baker S.E."/>
            <person name="Benoit I."/>
            <person name="Brakhage A.A."/>
            <person name="Braus G.H."/>
            <person name="Fischer R."/>
            <person name="Frisvad J.C."/>
            <person name="Goldman G.H."/>
            <person name="Houbraken J."/>
            <person name="Oakley B."/>
            <person name="Pocsi I."/>
            <person name="Scazzocchio C."/>
            <person name="Seiboth B."/>
            <person name="vanKuyk P.A."/>
            <person name="Wortman J."/>
            <person name="Dyer P.S."/>
            <person name="Grigoriev I.V."/>
        </authorList>
    </citation>
    <scope>NUCLEOTIDE SEQUENCE [LARGE SCALE GENOMIC DNA]</scope>
    <source>
        <strain evidence="3">CBS 516.65</strain>
    </source>
</reference>
<organism evidence="2 3">
    <name type="scientific">Aspergillus glaucus CBS 516.65</name>
    <dbReference type="NCBI Taxonomy" id="1160497"/>
    <lineage>
        <taxon>Eukaryota</taxon>
        <taxon>Fungi</taxon>
        <taxon>Dikarya</taxon>
        <taxon>Ascomycota</taxon>
        <taxon>Pezizomycotina</taxon>
        <taxon>Eurotiomycetes</taxon>
        <taxon>Eurotiomycetidae</taxon>
        <taxon>Eurotiales</taxon>
        <taxon>Aspergillaceae</taxon>
        <taxon>Aspergillus</taxon>
        <taxon>Aspergillus subgen. Aspergillus</taxon>
    </lineage>
</organism>
<feature type="region of interest" description="Disordered" evidence="1">
    <location>
        <begin position="399"/>
        <end position="453"/>
    </location>
</feature>